<feature type="region of interest" description="Disordered" evidence="1">
    <location>
        <begin position="213"/>
        <end position="237"/>
    </location>
</feature>
<feature type="compositionally biased region" description="Acidic residues" evidence="1">
    <location>
        <begin position="213"/>
        <end position="227"/>
    </location>
</feature>
<dbReference type="Gene3D" id="1.25.40.20">
    <property type="entry name" value="Ankyrin repeat-containing domain"/>
    <property type="match status" value="1"/>
</dbReference>
<organism evidence="2 3">
    <name type="scientific">Potamilus streckersoni</name>
    <dbReference type="NCBI Taxonomy" id="2493646"/>
    <lineage>
        <taxon>Eukaryota</taxon>
        <taxon>Metazoa</taxon>
        <taxon>Spiralia</taxon>
        <taxon>Lophotrochozoa</taxon>
        <taxon>Mollusca</taxon>
        <taxon>Bivalvia</taxon>
        <taxon>Autobranchia</taxon>
        <taxon>Heteroconchia</taxon>
        <taxon>Palaeoheterodonta</taxon>
        <taxon>Unionida</taxon>
        <taxon>Unionoidea</taxon>
        <taxon>Unionidae</taxon>
        <taxon>Ambleminae</taxon>
        <taxon>Lampsilini</taxon>
        <taxon>Potamilus</taxon>
    </lineage>
</organism>
<keyword evidence="3" id="KW-1185">Reference proteome</keyword>
<comment type="caution">
    <text evidence="2">The sequence shown here is derived from an EMBL/GenBank/DDBJ whole genome shotgun (WGS) entry which is preliminary data.</text>
</comment>
<dbReference type="SUPFAM" id="SSF48403">
    <property type="entry name" value="Ankyrin repeat"/>
    <property type="match status" value="1"/>
</dbReference>
<reference evidence="2" key="2">
    <citation type="journal article" date="2021" name="Genome Biol. Evol.">
        <title>Developing a high-quality reference genome for a parasitic bivalve with doubly uniparental inheritance (Bivalvia: Unionida).</title>
        <authorList>
            <person name="Smith C.H."/>
        </authorList>
    </citation>
    <scope>NUCLEOTIDE SEQUENCE</scope>
    <source>
        <strain evidence="2">CHS0354</strain>
        <tissue evidence="2">Mantle</tissue>
    </source>
</reference>
<gene>
    <name evidence="2" type="ORF">CHS0354_001461</name>
</gene>
<dbReference type="Proteomes" id="UP001195483">
    <property type="component" value="Unassembled WGS sequence"/>
</dbReference>
<proteinExistence type="predicted"/>
<sequence>MRDVFQSVYWILMVKHISINPLHIDLLKLFKLLLFLGATPPFPQKRHLQGKTALHCLGLTHHHFGFKKILELLLREECEIDEADCTGRTLLHYVTKSNEKCKSALDAMFLMEANSSLQDNCALSSILFCVLPSVFTEYTEVVEDKNCVQHCENHYIMLRFSTFLVFNILVRGMGIFYNRDVHPMQDAVCASEKQEHMIAFAFYRRREEITELDTESTDITEEAEEENSTIHSNSSDEAGFEIEDIEALLTVVGMTVTLEKVMT</sequence>
<evidence type="ECO:0000256" key="1">
    <source>
        <dbReference type="SAM" id="MobiDB-lite"/>
    </source>
</evidence>
<evidence type="ECO:0000313" key="2">
    <source>
        <dbReference type="EMBL" id="KAK3605475.1"/>
    </source>
</evidence>
<dbReference type="InterPro" id="IPR036770">
    <property type="entry name" value="Ankyrin_rpt-contain_sf"/>
</dbReference>
<accession>A0AAE0W9R5</accession>
<protein>
    <submittedName>
        <fullName evidence="2">Uncharacterized protein</fullName>
    </submittedName>
</protein>
<dbReference type="EMBL" id="JAEAOA010000138">
    <property type="protein sequence ID" value="KAK3605475.1"/>
    <property type="molecule type" value="Genomic_DNA"/>
</dbReference>
<name>A0AAE0W9R5_9BIVA</name>
<reference evidence="2" key="3">
    <citation type="submission" date="2023-05" db="EMBL/GenBank/DDBJ databases">
        <authorList>
            <person name="Smith C.H."/>
        </authorList>
    </citation>
    <scope>NUCLEOTIDE SEQUENCE</scope>
    <source>
        <strain evidence="2">CHS0354</strain>
        <tissue evidence="2">Mantle</tissue>
    </source>
</reference>
<reference evidence="2" key="1">
    <citation type="journal article" date="2021" name="Genome Biol. Evol.">
        <title>A High-Quality Reference Genome for a Parasitic Bivalve with Doubly Uniparental Inheritance (Bivalvia: Unionida).</title>
        <authorList>
            <person name="Smith C.H."/>
        </authorList>
    </citation>
    <scope>NUCLEOTIDE SEQUENCE</scope>
    <source>
        <tissue evidence="2">Mantle</tissue>
    </source>
</reference>
<evidence type="ECO:0000313" key="3">
    <source>
        <dbReference type="Proteomes" id="UP001195483"/>
    </source>
</evidence>
<dbReference type="AlphaFoldDB" id="A0AAE0W9R5"/>